<evidence type="ECO:0000256" key="2">
    <source>
        <dbReference type="ARBA" id="ARBA00022475"/>
    </source>
</evidence>
<dbReference type="PROSITE" id="PS50088">
    <property type="entry name" value="ANK_REPEAT"/>
    <property type="match status" value="2"/>
</dbReference>
<evidence type="ECO:0000256" key="3">
    <source>
        <dbReference type="ARBA" id="ARBA00022670"/>
    </source>
</evidence>
<evidence type="ECO:0000256" key="12">
    <source>
        <dbReference type="RuleBase" id="RU003983"/>
    </source>
</evidence>
<evidence type="ECO:0000256" key="9">
    <source>
        <dbReference type="ARBA" id="ARBA00023049"/>
    </source>
</evidence>
<keyword evidence="2" id="KW-1003">Cell membrane</keyword>
<comment type="similarity">
    <text evidence="12">Belongs to the peptidase M48 family.</text>
</comment>
<dbReference type="GO" id="GO:0004222">
    <property type="term" value="F:metalloendopeptidase activity"/>
    <property type="evidence" value="ECO:0007669"/>
    <property type="project" value="InterPro"/>
</dbReference>
<dbReference type="GO" id="GO:0005886">
    <property type="term" value="C:plasma membrane"/>
    <property type="evidence" value="ECO:0007669"/>
    <property type="project" value="UniProtKB-SubCell"/>
</dbReference>
<keyword evidence="16" id="KW-1185">Reference proteome</keyword>
<keyword evidence="4 13" id="KW-0812">Transmembrane</keyword>
<feature type="repeat" description="ANK" evidence="11">
    <location>
        <begin position="314"/>
        <end position="346"/>
    </location>
</feature>
<name>A0A365KUV7_9BACL</name>
<dbReference type="PANTHER" id="PTHR43221">
    <property type="entry name" value="PROTEASE HTPX"/>
    <property type="match status" value="1"/>
</dbReference>
<feature type="transmembrane region" description="Helical" evidence="13">
    <location>
        <begin position="36"/>
        <end position="57"/>
    </location>
</feature>
<dbReference type="SMART" id="SM00248">
    <property type="entry name" value="ANK"/>
    <property type="match status" value="3"/>
</dbReference>
<dbReference type="RefSeq" id="WP_112223926.1">
    <property type="nucleotide sequence ID" value="NZ_CP196859.1"/>
</dbReference>
<dbReference type="Proteomes" id="UP000251002">
    <property type="component" value="Unassembled WGS sequence"/>
</dbReference>
<feature type="domain" description="Peptidase M48" evidence="14">
    <location>
        <begin position="67"/>
        <end position="153"/>
    </location>
</feature>
<dbReference type="GO" id="GO:0006508">
    <property type="term" value="P:proteolysis"/>
    <property type="evidence" value="ECO:0007669"/>
    <property type="project" value="UniProtKB-KW"/>
</dbReference>
<feature type="repeat" description="ANK" evidence="11">
    <location>
        <begin position="347"/>
        <end position="379"/>
    </location>
</feature>
<feature type="transmembrane region" description="Helical" evidence="13">
    <location>
        <begin position="259"/>
        <end position="288"/>
    </location>
</feature>
<gene>
    <name evidence="15" type="ORF">DP120_12080</name>
</gene>
<evidence type="ECO:0000256" key="1">
    <source>
        <dbReference type="ARBA" id="ARBA00004651"/>
    </source>
</evidence>
<evidence type="ECO:0000256" key="4">
    <source>
        <dbReference type="ARBA" id="ARBA00022692"/>
    </source>
</evidence>
<protein>
    <submittedName>
        <fullName evidence="15">Heat-shock protein HtpX</fullName>
    </submittedName>
</protein>
<comment type="caution">
    <text evidence="15">The sequence shown here is derived from an EMBL/GenBank/DDBJ whole genome shotgun (WGS) entry which is preliminary data.</text>
</comment>
<dbReference type="GO" id="GO:0046872">
    <property type="term" value="F:metal ion binding"/>
    <property type="evidence" value="ECO:0007669"/>
    <property type="project" value="UniProtKB-KW"/>
</dbReference>
<evidence type="ECO:0000256" key="13">
    <source>
        <dbReference type="SAM" id="Phobius"/>
    </source>
</evidence>
<dbReference type="InterPro" id="IPR002110">
    <property type="entry name" value="Ankyrin_rpt"/>
</dbReference>
<keyword evidence="5" id="KW-0479">Metal-binding</keyword>
<keyword evidence="10 13" id="KW-0472">Membrane</keyword>
<dbReference type="Gene3D" id="3.30.2010.10">
    <property type="entry name" value="Metalloproteases ('zincins'), catalytic domain"/>
    <property type="match status" value="1"/>
</dbReference>
<keyword evidence="9 12" id="KW-0482">Metalloprotease</keyword>
<keyword evidence="8 13" id="KW-1133">Transmembrane helix</keyword>
<feature type="domain" description="Peptidase M48" evidence="14">
    <location>
        <begin position="157"/>
        <end position="243"/>
    </location>
</feature>
<evidence type="ECO:0000256" key="10">
    <source>
        <dbReference type="ARBA" id="ARBA00023136"/>
    </source>
</evidence>
<evidence type="ECO:0000256" key="7">
    <source>
        <dbReference type="ARBA" id="ARBA00022833"/>
    </source>
</evidence>
<dbReference type="CDD" id="cd07325">
    <property type="entry name" value="M48_Ste24p_like"/>
    <property type="match status" value="1"/>
</dbReference>
<keyword evidence="6 12" id="KW-0378">Hydrolase</keyword>
<keyword evidence="3 12" id="KW-0645">Protease</keyword>
<evidence type="ECO:0000259" key="14">
    <source>
        <dbReference type="Pfam" id="PF01435"/>
    </source>
</evidence>
<reference evidence="15 16" key="1">
    <citation type="submission" date="2018-06" db="EMBL/GenBank/DDBJ databases">
        <title>The draft genome sequences of strains SCU63 and S1.</title>
        <authorList>
            <person name="Gan L."/>
        </authorList>
    </citation>
    <scope>NUCLEOTIDE SEQUENCE [LARGE SCALE GENOMIC DNA]</scope>
    <source>
        <strain evidence="15 16">SCU63</strain>
    </source>
</reference>
<feature type="transmembrane region" description="Helical" evidence="13">
    <location>
        <begin position="12"/>
        <end position="30"/>
    </location>
</feature>
<evidence type="ECO:0000256" key="5">
    <source>
        <dbReference type="ARBA" id="ARBA00022723"/>
    </source>
</evidence>
<evidence type="ECO:0000313" key="15">
    <source>
        <dbReference type="EMBL" id="RAZ76761.1"/>
    </source>
</evidence>
<dbReference type="Pfam" id="PF01435">
    <property type="entry name" value="Peptidase_M48"/>
    <property type="match status" value="2"/>
</dbReference>
<dbReference type="Pfam" id="PF12796">
    <property type="entry name" value="Ank_2"/>
    <property type="match status" value="1"/>
</dbReference>
<evidence type="ECO:0000256" key="11">
    <source>
        <dbReference type="PROSITE-ProRule" id="PRU00023"/>
    </source>
</evidence>
<evidence type="ECO:0000313" key="16">
    <source>
        <dbReference type="Proteomes" id="UP000251002"/>
    </source>
</evidence>
<dbReference type="InterPro" id="IPR050083">
    <property type="entry name" value="HtpX_protease"/>
</dbReference>
<proteinExistence type="inferred from homology"/>
<dbReference type="InterPro" id="IPR036770">
    <property type="entry name" value="Ankyrin_rpt-contain_sf"/>
</dbReference>
<dbReference type="InterPro" id="IPR001915">
    <property type="entry name" value="Peptidase_M48"/>
</dbReference>
<accession>A0A365KUV7</accession>
<keyword evidence="7 12" id="KW-0862">Zinc</keyword>
<evidence type="ECO:0000256" key="8">
    <source>
        <dbReference type="ARBA" id="ARBA00022989"/>
    </source>
</evidence>
<comment type="subcellular location">
    <subcellularLocation>
        <location evidence="1">Cell membrane</location>
        <topology evidence="1">Multi-pass membrane protein</topology>
    </subcellularLocation>
</comment>
<sequence length="437" mass="48068">MNHTAIQSNRETAYFIISLVFSISVYILVLVSVIGIAIALGVFALMLFANAMMLGSIRGNGVRIHERQFPDVYESVQSLSKQIGLKNVPDVFVIQSEGALNAFATRFFGRDMVVLYSEVFELAREQGKEELDFIIAHELAHIKRRHVWKNILLMPAGFIPFLSQAYSRSCEYTCDRHAAYLIQNAPAAKRALTLLGIGKKMYVEVNDDAYREQIRTESNGFVWLSEVLSSHPRLPKRIQAIQQFEGSGERLYTPDHGKIVFGMMLIGGAGMAVYFISILLLAGGTLVFSQFANEFPDPYSIEEDSFYSEDYSYEGQTELMSAASAGDITAIDRALADGEDLLARDSEGSDALMYAVYSGQSDIVAHLIDAGADVNTADDYATALTNAIMYGDTQTALILMEYGADPYLSGADGMNALEYAGAATPDELYATLQSGEY</sequence>
<keyword evidence="11" id="KW-0040">ANK repeat</keyword>
<dbReference type="PANTHER" id="PTHR43221:SF1">
    <property type="entry name" value="PROTEASE HTPX"/>
    <property type="match status" value="1"/>
</dbReference>
<dbReference type="SUPFAM" id="SSF48403">
    <property type="entry name" value="Ankyrin repeat"/>
    <property type="match status" value="1"/>
</dbReference>
<dbReference type="EMBL" id="QLZR01000004">
    <property type="protein sequence ID" value="RAZ76761.1"/>
    <property type="molecule type" value="Genomic_DNA"/>
</dbReference>
<dbReference type="Gene3D" id="1.25.40.20">
    <property type="entry name" value="Ankyrin repeat-containing domain"/>
    <property type="match status" value="1"/>
</dbReference>
<comment type="cofactor">
    <cofactor evidence="12">
        <name>Zn(2+)</name>
        <dbReference type="ChEBI" id="CHEBI:29105"/>
    </cofactor>
    <text evidence="12">Binds 1 zinc ion per subunit.</text>
</comment>
<dbReference type="AlphaFoldDB" id="A0A365KUV7"/>
<organism evidence="15 16">
    <name type="scientific">Planococcus halotolerans</name>
    <dbReference type="NCBI Taxonomy" id="2233542"/>
    <lineage>
        <taxon>Bacteria</taxon>
        <taxon>Bacillati</taxon>
        <taxon>Bacillota</taxon>
        <taxon>Bacilli</taxon>
        <taxon>Bacillales</taxon>
        <taxon>Caryophanaceae</taxon>
        <taxon>Planococcus</taxon>
    </lineage>
</organism>
<dbReference type="PROSITE" id="PS50297">
    <property type="entry name" value="ANK_REP_REGION"/>
    <property type="match status" value="1"/>
</dbReference>
<evidence type="ECO:0000256" key="6">
    <source>
        <dbReference type="ARBA" id="ARBA00022801"/>
    </source>
</evidence>